<dbReference type="InterPro" id="IPR043136">
    <property type="entry name" value="B30.2/SPRY_sf"/>
</dbReference>
<dbReference type="InterPro" id="IPR051261">
    <property type="entry name" value="NLR"/>
</dbReference>
<organism evidence="10 12">
    <name type="scientific">Clupea harengus</name>
    <name type="common">Atlantic herring</name>
    <dbReference type="NCBI Taxonomy" id="7950"/>
    <lineage>
        <taxon>Eukaryota</taxon>
        <taxon>Metazoa</taxon>
        <taxon>Chordata</taxon>
        <taxon>Craniata</taxon>
        <taxon>Vertebrata</taxon>
        <taxon>Euteleostomi</taxon>
        <taxon>Actinopterygii</taxon>
        <taxon>Neopterygii</taxon>
        <taxon>Teleostei</taxon>
        <taxon>Clupei</taxon>
        <taxon>Clupeiformes</taxon>
        <taxon>Clupeoidei</taxon>
        <taxon>Clupeidae</taxon>
        <taxon>Clupea</taxon>
    </lineage>
</organism>
<dbReference type="SMART" id="SM00589">
    <property type="entry name" value="PRY"/>
    <property type="match status" value="1"/>
</dbReference>
<dbReference type="AlphaFoldDB" id="A0A6P8F481"/>
<gene>
    <name evidence="11 12" type="primary">LOC105900442</name>
</gene>
<dbReference type="GO" id="GO:0005524">
    <property type="term" value="F:ATP binding"/>
    <property type="evidence" value="ECO:0007669"/>
    <property type="project" value="UniProtKB-KW"/>
</dbReference>
<evidence type="ECO:0000256" key="6">
    <source>
        <dbReference type="ARBA" id="ARBA00022840"/>
    </source>
</evidence>
<evidence type="ECO:0000259" key="9">
    <source>
        <dbReference type="PROSITE" id="PS50837"/>
    </source>
</evidence>
<dbReference type="SUPFAM" id="SSF52540">
    <property type="entry name" value="P-loop containing nucleoside triphosphate hydrolases"/>
    <property type="match status" value="1"/>
</dbReference>
<dbReference type="OrthoDB" id="120976at2759"/>
<dbReference type="Pfam" id="PF00622">
    <property type="entry name" value="SPRY"/>
    <property type="match status" value="1"/>
</dbReference>
<dbReference type="PANTHER" id="PTHR24106">
    <property type="entry name" value="NACHT, LRR AND CARD DOMAINS-CONTAINING"/>
    <property type="match status" value="1"/>
</dbReference>
<keyword evidence="2" id="KW-0963">Cytoplasm</keyword>
<dbReference type="SUPFAM" id="SSF49899">
    <property type="entry name" value="Concanavalin A-like lectins/glucanases"/>
    <property type="match status" value="1"/>
</dbReference>
<dbReference type="SMART" id="SM00449">
    <property type="entry name" value="SPRY"/>
    <property type="match status" value="1"/>
</dbReference>
<evidence type="ECO:0000259" key="7">
    <source>
        <dbReference type="PROSITE" id="PS50188"/>
    </source>
</evidence>
<dbReference type="CDD" id="cd16040">
    <property type="entry name" value="SPRY_PRY_SNTX"/>
    <property type="match status" value="1"/>
</dbReference>
<keyword evidence="6" id="KW-0067">ATP-binding</keyword>
<protein>
    <submittedName>
        <fullName evidence="11 12">NACHT, LRR and PYD domains-containing protein 12-like isoform X1</fullName>
    </submittedName>
</protein>
<dbReference type="InterPro" id="IPR041267">
    <property type="entry name" value="NLRP_HD2"/>
</dbReference>
<dbReference type="GO" id="GO:0005737">
    <property type="term" value="C:cytoplasm"/>
    <property type="evidence" value="ECO:0007669"/>
    <property type="project" value="UniProtKB-SubCell"/>
</dbReference>
<dbReference type="InterPro" id="IPR027417">
    <property type="entry name" value="P-loop_NTPase"/>
</dbReference>
<dbReference type="InterPro" id="IPR001611">
    <property type="entry name" value="Leu-rich_rpt"/>
</dbReference>
<feature type="domain" description="B30.2/SPRY" evidence="7">
    <location>
        <begin position="840"/>
        <end position="1036"/>
    </location>
</feature>
<dbReference type="Pfam" id="PF13516">
    <property type="entry name" value="LRR_6"/>
    <property type="match status" value="2"/>
</dbReference>
<dbReference type="Pfam" id="PF13765">
    <property type="entry name" value="PRY"/>
    <property type="match status" value="1"/>
</dbReference>
<sequence length="1036" mass="118311">MAVSSQKPNLVSTDMEDTIEVDDMKHSTGEDQENKMIPDRMCKTLSSIPQLMRSALDDLSKAELKRFKTILKERSAIPWGKLEEADTDEIVEQMVQKHCVADSPKVMLTILRKMDKNQLATDLQKKLGTECDAAHTVLSQKESLKQKLRAHLKSRFSTVHQECKDCRVQDIYTQLYIVEGRTGGVICDHEVSTIDMRQIGAGPSSEDEQVKLANMFTDRSATKVLTLGIAGVGKTIAVQKFAMDWAEEKTNLDIDFVFLLLFRELNVKKKKCYSLFDLLFEFYTDLKDLKNFPEFSGCKSLFVLDGFDESKLRLDFEECISEPEEKSSVDILITSLIKGMLLPFAFIWVTTRPAAGSLIPRKCFNLVTEVRGFNDLQIIEFFQKNIKNPEQAKRVIDHINKNRSLLIMCHIPVFCYIIANLKDKILEDQSKEAKTLTEMYTLYCVSQIKRMNDSYPEDKKMSGKEKGQFLVKLGKLAFKHLEKGTLVFYEKDLKECSIGVDCGALQAGVCTQIFNMESAATGEKIFSFVHLSVQEFLAALYVVHEGVHQANPFEMNWIEKTSWLFTHSRFDLYIFAVEKALQSQNGHLDLFVRFLLGLAPMLEPKIRSPLDVLLPQLAVRGVSIKKTVQYIKEKIREDISPERIINLFHCLNELGDNSLIEEINRYLNSADEEKNLTPAQCSALAYLLLMSTKDMNEFDLKKYLRSERGLHRMLPVVKVSRRVWLNQCRLSKASCKMMASLLQGTPSHLRELDMSNNDLKDEGVELLCVGLRYPQCKLETVWLSHCLITHKGCSFLASALKSNPSYLKQLDLSYNHPGDSGVRELSERLHDPNCKLETFRYDHGGECRMKPGLRKYACELTLDPNTAHRELSLSEGNRTVTRVRKKQPYPDHPERFDYWPQVLCREGLSGRCYWEVEWSGRVVIGVAYKSIQRKGRSEDRFGETDKSWCLDMSGNSGYSWYSTSTMSDKYTPLPAPLSGCSRVGVYLDWPAGTLSFYSVSSDRLTLLDTFRPKFTEPVYPVFWVDSGSSVSLFQIT</sequence>
<evidence type="ECO:0000256" key="4">
    <source>
        <dbReference type="ARBA" id="ARBA00022737"/>
    </source>
</evidence>
<dbReference type="RefSeq" id="XP_031419668.1">
    <property type="nucleotide sequence ID" value="XM_031563808.2"/>
</dbReference>
<dbReference type="Gene3D" id="3.40.50.300">
    <property type="entry name" value="P-loop containing nucleotide triphosphate hydrolases"/>
    <property type="match status" value="1"/>
</dbReference>
<dbReference type="InterPro" id="IPR041075">
    <property type="entry name" value="NOD1/2_WH"/>
</dbReference>
<dbReference type="Pfam" id="PF02758">
    <property type="entry name" value="PYRIN"/>
    <property type="match status" value="1"/>
</dbReference>
<dbReference type="Gene3D" id="3.80.10.10">
    <property type="entry name" value="Ribonuclease Inhibitor"/>
    <property type="match status" value="1"/>
</dbReference>
<keyword evidence="4" id="KW-0677">Repeat</keyword>
<name>A0A6P8F481_CLUHA</name>
<dbReference type="Pfam" id="PF17776">
    <property type="entry name" value="NLRC4_HD2"/>
    <property type="match status" value="1"/>
</dbReference>
<dbReference type="RefSeq" id="XP_031419669.1">
    <property type="nucleotide sequence ID" value="XM_031563809.2"/>
</dbReference>
<dbReference type="InterPro" id="IPR004020">
    <property type="entry name" value="DAPIN"/>
</dbReference>
<dbReference type="Proteomes" id="UP000515152">
    <property type="component" value="Chromosome 26"/>
</dbReference>
<evidence type="ECO:0000256" key="2">
    <source>
        <dbReference type="ARBA" id="ARBA00022490"/>
    </source>
</evidence>
<dbReference type="Pfam" id="PF17779">
    <property type="entry name" value="WHD_NOD2"/>
    <property type="match status" value="1"/>
</dbReference>
<dbReference type="InterPro" id="IPR013320">
    <property type="entry name" value="ConA-like_dom_sf"/>
</dbReference>
<keyword evidence="10" id="KW-1185">Reference proteome</keyword>
<dbReference type="SMART" id="SM00368">
    <property type="entry name" value="LRR_RI"/>
    <property type="match status" value="3"/>
</dbReference>
<dbReference type="PROSITE" id="PS50188">
    <property type="entry name" value="B302_SPRY"/>
    <property type="match status" value="1"/>
</dbReference>
<dbReference type="GeneID" id="105900442"/>
<dbReference type="InterPro" id="IPR003877">
    <property type="entry name" value="SPRY_dom"/>
</dbReference>
<dbReference type="KEGG" id="char:105900442"/>
<feature type="domain" description="Pyrin" evidence="8">
    <location>
        <begin position="41"/>
        <end position="129"/>
    </location>
</feature>
<dbReference type="InterPro" id="IPR006574">
    <property type="entry name" value="PRY"/>
</dbReference>
<dbReference type="InterPro" id="IPR011029">
    <property type="entry name" value="DEATH-like_dom_sf"/>
</dbReference>
<keyword evidence="5" id="KW-0547">Nucleotide-binding</keyword>
<evidence type="ECO:0000256" key="3">
    <source>
        <dbReference type="ARBA" id="ARBA00022614"/>
    </source>
</evidence>
<evidence type="ECO:0000313" key="12">
    <source>
        <dbReference type="RefSeq" id="XP_031419669.1"/>
    </source>
</evidence>
<proteinExistence type="predicted"/>
<dbReference type="PROSITE" id="PS50824">
    <property type="entry name" value="DAPIN"/>
    <property type="match status" value="1"/>
</dbReference>
<dbReference type="InterPro" id="IPR007111">
    <property type="entry name" value="NACHT_NTPase"/>
</dbReference>
<dbReference type="PROSITE" id="PS50837">
    <property type="entry name" value="NACHT"/>
    <property type="match status" value="1"/>
</dbReference>
<keyword evidence="3" id="KW-0433">Leucine-rich repeat</keyword>
<comment type="subcellular location">
    <subcellularLocation>
        <location evidence="1">Cytoplasm</location>
    </subcellularLocation>
</comment>
<dbReference type="SMART" id="SM01288">
    <property type="entry name" value="FISNA"/>
    <property type="match status" value="1"/>
</dbReference>
<dbReference type="SUPFAM" id="SSF52047">
    <property type="entry name" value="RNI-like"/>
    <property type="match status" value="1"/>
</dbReference>
<dbReference type="PRINTS" id="PR01407">
    <property type="entry name" value="BUTYPHLNCDUF"/>
</dbReference>
<evidence type="ECO:0000259" key="8">
    <source>
        <dbReference type="PROSITE" id="PS50824"/>
    </source>
</evidence>
<evidence type="ECO:0000256" key="5">
    <source>
        <dbReference type="ARBA" id="ARBA00022741"/>
    </source>
</evidence>
<accession>A0A6P8F481</accession>
<dbReference type="SUPFAM" id="SSF47986">
    <property type="entry name" value="DEATH domain"/>
    <property type="match status" value="1"/>
</dbReference>
<dbReference type="SMART" id="SM01289">
    <property type="entry name" value="PYRIN"/>
    <property type="match status" value="1"/>
</dbReference>
<evidence type="ECO:0000313" key="10">
    <source>
        <dbReference type="Proteomes" id="UP000515152"/>
    </source>
</evidence>
<reference evidence="11 12" key="1">
    <citation type="submission" date="2025-04" db="UniProtKB">
        <authorList>
            <consortium name="RefSeq"/>
        </authorList>
    </citation>
    <scope>IDENTIFICATION</scope>
</reference>
<dbReference type="InterPro" id="IPR029495">
    <property type="entry name" value="NACHT-assoc"/>
</dbReference>
<dbReference type="InterPro" id="IPR003879">
    <property type="entry name" value="Butyrophylin_SPRY"/>
</dbReference>
<evidence type="ECO:0000313" key="11">
    <source>
        <dbReference type="RefSeq" id="XP_031419668.1"/>
    </source>
</evidence>
<dbReference type="Gene3D" id="2.60.120.920">
    <property type="match status" value="1"/>
</dbReference>
<dbReference type="Pfam" id="PF05729">
    <property type="entry name" value="NACHT"/>
    <property type="match status" value="1"/>
</dbReference>
<feature type="domain" description="NACHT" evidence="9">
    <location>
        <begin position="222"/>
        <end position="355"/>
    </location>
</feature>
<dbReference type="Pfam" id="PF14484">
    <property type="entry name" value="FISNA"/>
    <property type="match status" value="1"/>
</dbReference>
<dbReference type="InterPro" id="IPR032675">
    <property type="entry name" value="LRR_dom_sf"/>
</dbReference>
<dbReference type="InterPro" id="IPR001870">
    <property type="entry name" value="B30.2/SPRY"/>
</dbReference>
<dbReference type="Gene3D" id="1.10.533.10">
    <property type="entry name" value="Death Domain, Fas"/>
    <property type="match status" value="1"/>
</dbReference>
<evidence type="ECO:0000256" key="1">
    <source>
        <dbReference type="ARBA" id="ARBA00004496"/>
    </source>
</evidence>